<accession>A0A2G9XC77</accession>
<gene>
    <name evidence="1" type="ORF">COX53_01700</name>
</gene>
<evidence type="ECO:0000313" key="1">
    <source>
        <dbReference type="EMBL" id="PIP04566.1"/>
    </source>
</evidence>
<name>A0A2G9XC77_UNCKA</name>
<organism evidence="1 2">
    <name type="scientific">candidate division WWE3 bacterium CG23_combo_of_CG06-09_8_20_14_all_40_14</name>
    <dbReference type="NCBI Taxonomy" id="1975095"/>
    <lineage>
        <taxon>Bacteria</taxon>
        <taxon>Katanobacteria</taxon>
    </lineage>
</organism>
<sequence length="59" mass="7225">MNQDNKKMNPKEEKVVELYKFYKKIFELPPKPKEETLEDKIERVNPYYTRNKSINYVGE</sequence>
<reference evidence="1 2" key="1">
    <citation type="submission" date="2017-09" db="EMBL/GenBank/DDBJ databases">
        <title>Depth-based differentiation of microbial function through sediment-hosted aquifers and enrichment of novel symbionts in the deep terrestrial subsurface.</title>
        <authorList>
            <person name="Probst A.J."/>
            <person name="Ladd B."/>
            <person name="Jarett J.K."/>
            <person name="Geller-Mcgrath D.E."/>
            <person name="Sieber C.M."/>
            <person name="Emerson J.B."/>
            <person name="Anantharaman K."/>
            <person name="Thomas B.C."/>
            <person name="Malmstrom R."/>
            <person name="Stieglmeier M."/>
            <person name="Klingl A."/>
            <person name="Woyke T."/>
            <person name="Ryan C.M."/>
            <person name="Banfield J.F."/>
        </authorList>
    </citation>
    <scope>NUCLEOTIDE SEQUENCE [LARGE SCALE GENOMIC DNA]</scope>
    <source>
        <strain evidence="1">CG23_combo_of_CG06-09_8_20_14_all_40_14</strain>
    </source>
</reference>
<dbReference type="EMBL" id="PCQY01000022">
    <property type="protein sequence ID" value="PIP04566.1"/>
    <property type="molecule type" value="Genomic_DNA"/>
</dbReference>
<dbReference type="Proteomes" id="UP000231388">
    <property type="component" value="Unassembled WGS sequence"/>
</dbReference>
<evidence type="ECO:0000313" key="2">
    <source>
        <dbReference type="Proteomes" id="UP000231388"/>
    </source>
</evidence>
<protein>
    <submittedName>
        <fullName evidence="1">Uncharacterized protein</fullName>
    </submittedName>
</protein>
<dbReference type="AlphaFoldDB" id="A0A2G9XC77"/>
<comment type="caution">
    <text evidence="1">The sequence shown here is derived from an EMBL/GenBank/DDBJ whole genome shotgun (WGS) entry which is preliminary data.</text>
</comment>
<proteinExistence type="predicted"/>